<keyword evidence="1" id="KW-0732">Signal</keyword>
<feature type="chain" id="PRO_5005327852" evidence="1">
    <location>
        <begin position="26"/>
        <end position="144"/>
    </location>
</feature>
<name>A0A0K0E808_STRER</name>
<dbReference type="Proteomes" id="UP000035681">
    <property type="component" value="Unplaced"/>
</dbReference>
<dbReference type="AlphaFoldDB" id="A0A0K0E808"/>
<dbReference type="WBParaSite" id="SSTP_0000563800.1">
    <property type="protein sequence ID" value="SSTP_0000563800.1"/>
    <property type="gene ID" value="SSTP_0000563800"/>
</dbReference>
<organism evidence="3">
    <name type="scientific">Strongyloides stercoralis</name>
    <name type="common">Threadworm</name>
    <dbReference type="NCBI Taxonomy" id="6248"/>
    <lineage>
        <taxon>Eukaryota</taxon>
        <taxon>Metazoa</taxon>
        <taxon>Ecdysozoa</taxon>
        <taxon>Nematoda</taxon>
        <taxon>Chromadorea</taxon>
        <taxon>Rhabditida</taxon>
        <taxon>Tylenchina</taxon>
        <taxon>Panagrolaimomorpha</taxon>
        <taxon>Strongyloidoidea</taxon>
        <taxon>Strongyloididae</taxon>
        <taxon>Strongyloides</taxon>
    </lineage>
</organism>
<accession>A0A0K0E808</accession>
<evidence type="ECO:0000256" key="1">
    <source>
        <dbReference type="SAM" id="SignalP"/>
    </source>
</evidence>
<keyword evidence="2" id="KW-1185">Reference proteome</keyword>
<evidence type="ECO:0000313" key="4">
    <source>
        <dbReference type="WBParaSite" id="TCONS_00001249.p1"/>
    </source>
</evidence>
<evidence type="ECO:0000313" key="3">
    <source>
        <dbReference type="WBParaSite" id="SSTP_0000563800.1"/>
    </source>
</evidence>
<evidence type="ECO:0000313" key="2">
    <source>
        <dbReference type="Proteomes" id="UP000035681"/>
    </source>
</evidence>
<sequence>MSKFSIFMQLVFLILIFESVKFSLQKPLFSSGNIILQLSDGEIQNNDRNDGLDGRDEVIVIKRNIPSPVIFYRLPTDEDDDNIGSDIRKASLTKRAFDRVDSGYFGLGAKKRKRSFDRVDSGYFGIYKKAFDRVDSGYFGLKRK</sequence>
<feature type="signal peptide" evidence="1">
    <location>
        <begin position="1"/>
        <end position="25"/>
    </location>
</feature>
<protein>
    <submittedName>
        <fullName evidence="3 4">Uncharacterized protein</fullName>
    </submittedName>
</protein>
<proteinExistence type="predicted"/>
<reference evidence="3" key="1">
    <citation type="submission" date="2015-08" db="UniProtKB">
        <authorList>
            <consortium name="WormBaseParasite"/>
        </authorList>
    </citation>
    <scope>IDENTIFICATION</scope>
</reference>
<dbReference type="WBParaSite" id="TCONS_00001249.p1">
    <property type="protein sequence ID" value="TCONS_00001249.p1"/>
    <property type="gene ID" value="XLOC_001157"/>
</dbReference>